<dbReference type="InterPro" id="IPR035965">
    <property type="entry name" value="PAS-like_dom_sf"/>
</dbReference>
<evidence type="ECO:0000313" key="2">
    <source>
        <dbReference type="EMBL" id="SFF56209.1"/>
    </source>
</evidence>
<feature type="domain" description="PAS" evidence="1">
    <location>
        <begin position="38"/>
        <end position="89"/>
    </location>
</feature>
<reference evidence="3" key="1">
    <citation type="submission" date="2016-10" db="EMBL/GenBank/DDBJ databases">
        <authorList>
            <person name="Varghese N."/>
            <person name="Submissions S."/>
        </authorList>
    </citation>
    <scope>NUCLEOTIDE SEQUENCE [LARGE SCALE GENOMIC DNA]</scope>
    <source>
        <strain evidence="3">DSM 46838</strain>
    </source>
</reference>
<dbReference type="Pfam" id="PF08447">
    <property type="entry name" value="PAS_3"/>
    <property type="match status" value="1"/>
</dbReference>
<dbReference type="EMBL" id="FOND01000017">
    <property type="protein sequence ID" value="SFF56209.1"/>
    <property type="molecule type" value="Genomic_DNA"/>
</dbReference>
<dbReference type="SUPFAM" id="SSF55785">
    <property type="entry name" value="PYP-like sensor domain (PAS domain)"/>
    <property type="match status" value="1"/>
</dbReference>
<dbReference type="NCBIfam" id="TIGR00229">
    <property type="entry name" value="sensory_box"/>
    <property type="match status" value="1"/>
</dbReference>
<evidence type="ECO:0000259" key="1">
    <source>
        <dbReference type="PROSITE" id="PS50112"/>
    </source>
</evidence>
<keyword evidence="3" id="KW-1185">Reference proteome</keyword>
<sequence length="192" mass="21494">MLDTRPAPPPARGAHRTIRPTGVERTFAADELIVSKTDPRGVITYANDVFLRVSGYAARDVMGQPHNLIRHPEMPRAVFQLLWDTLAQGQELFAYINNLASDGAHYWVLAHVTPSHGPDGRLIGYHSNRRKPSPRAVDRIRPLYDQLLAEERRHPTAKAAVAASSRLLAETIEQRGGSYEELVWSVISSEER</sequence>
<dbReference type="InterPro" id="IPR000014">
    <property type="entry name" value="PAS"/>
</dbReference>
<dbReference type="CDD" id="cd00130">
    <property type="entry name" value="PAS"/>
    <property type="match status" value="1"/>
</dbReference>
<protein>
    <submittedName>
        <fullName evidence="2">PAS domain S-box-containing protein</fullName>
    </submittedName>
</protein>
<dbReference type="Gene3D" id="3.30.450.20">
    <property type="entry name" value="PAS domain"/>
    <property type="match status" value="1"/>
</dbReference>
<evidence type="ECO:0000313" key="3">
    <source>
        <dbReference type="Proteomes" id="UP000198589"/>
    </source>
</evidence>
<organism evidence="2 3">
    <name type="scientific">Blastococcus tunisiensis</name>
    <dbReference type="NCBI Taxonomy" id="1798228"/>
    <lineage>
        <taxon>Bacteria</taxon>
        <taxon>Bacillati</taxon>
        <taxon>Actinomycetota</taxon>
        <taxon>Actinomycetes</taxon>
        <taxon>Geodermatophilales</taxon>
        <taxon>Geodermatophilaceae</taxon>
        <taxon>Blastococcus</taxon>
    </lineage>
</organism>
<proteinExistence type="predicted"/>
<dbReference type="InterPro" id="IPR013655">
    <property type="entry name" value="PAS_fold_3"/>
</dbReference>
<dbReference type="PROSITE" id="PS50112">
    <property type="entry name" value="PAS"/>
    <property type="match status" value="1"/>
</dbReference>
<name>A0A1I2JPQ3_9ACTN</name>
<gene>
    <name evidence="2" type="ORF">SAMN05216574_11724</name>
</gene>
<dbReference type="Proteomes" id="UP000198589">
    <property type="component" value="Unassembled WGS sequence"/>
</dbReference>
<dbReference type="RefSeq" id="WP_217640792.1">
    <property type="nucleotide sequence ID" value="NZ_FOND01000017.1"/>
</dbReference>
<dbReference type="AlphaFoldDB" id="A0A1I2JPQ3"/>
<accession>A0A1I2JPQ3</accession>
<dbReference type="STRING" id="1798228.SAMN05216574_11724"/>